<feature type="transmembrane region" description="Helical" evidence="2">
    <location>
        <begin position="34"/>
        <end position="52"/>
    </location>
</feature>
<gene>
    <name evidence="3" type="ORF">SOIL9_06350</name>
</gene>
<feature type="transmembrane region" description="Helical" evidence="2">
    <location>
        <begin position="6"/>
        <end position="22"/>
    </location>
</feature>
<dbReference type="AlphaFoldDB" id="A0A6P2DDX3"/>
<reference evidence="3 4" key="1">
    <citation type="submission" date="2019-05" db="EMBL/GenBank/DDBJ databases">
        <authorList>
            <consortium name="Science for Life Laboratories"/>
        </authorList>
    </citation>
    <scope>NUCLEOTIDE SEQUENCE [LARGE SCALE GENOMIC DNA]</scope>
    <source>
        <strain evidence="3">Soil9</strain>
    </source>
</reference>
<dbReference type="KEGG" id="gms:SOIL9_06350"/>
<dbReference type="Proteomes" id="UP000464178">
    <property type="component" value="Chromosome"/>
</dbReference>
<feature type="region of interest" description="Disordered" evidence="1">
    <location>
        <begin position="93"/>
        <end position="115"/>
    </location>
</feature>
<keyword evidence="2" id="KW-0812">Transmembrane</keyword>
<evidence type="ECO:0000313" key="3">
    <source>
        <dbReference type="EMBL" id="VTR97602.1"/>
    </source>
</evidence>
<evidence type="ECO:0000256" key="1">
    <source>
        <dbReference type="SAM" id="MobiDB-lite"/>
    </source>
</evidence>
<protein>
    <submittedName>
        <fullName evidence="3">Uncharacterized protein</fullName>
    </submittedName>
</protein>
<keyword evidence="2" id="KW-1133">Transmembrane helix</keyword>
<proteinExistence type="predicted"/>
<evidence type="ECO:0000313" key="4">
    <source>
        <dbReference type="Proteomes" id="UP000464178"/>
    </source>
</evidence>
<evidence type="ECO:0000256" key="2">
    <source>
        <dbReference type="SAM" id="Phobius"/>
    </source>
</evidence>
<dbReference type="RefSeq" id="WP_162671279.1">
    <property type="nucleotide sequence ID" value="NZ_LR593886.1"/>
</dbReference>
<accession>A0A6P2DDX3</accession>
<name>A0A6P2DDX3_9BACT</name>
<feature type="compositionally biased region" description="Basic and acidic residues" evidence="1">
    <location>
        <begin position="104"/>
        <end position="115"/>
    </location>
</feature>
<dbReference type="EMBL" id="LR593886">
    <property type="protein sequence ID" value="VTR97602.1"/>
    <property type="molecule type" value="Genomic_DNA"/>
</dbReference>
<keyword evidence="4" id="KW-1185">Reference proteome</keyword>
<sequence length="115" mass="12853">MEAWIAILACFLPPMVLGLFPPRTPKWRRARKQFWITFVLAAAIGAASVAFIDPAGPAVLVFGALIVFATVATLWCYAVAIMRTEWIEWRAQRNPPPPEPVASEPKRDPAKPWLK</sequence>
<feature type="transmembrane region" description="Helical" evidence="2">
    <location>
        <begin position="58"/>
        <end position="80"/>
    </location>
</feature>
<keyword evidence="2" id="KW-0472">Membrane</keyword>
<organism evidence="3 4">
    <name type="scientific">Gemmata massiliana</name>
    <dbReference type="NCBI Taxonomy" id="1210884"/>
    <lineage>
        <taxon>Bacteria</taxon>
        <taxon>Pseudomonadati</taxon>
        <taxon>Planctomycetota</taxon>
        <taxon>Planctomycetia</taxon>
        <taxon>Gemmatales</taxon>
        <taxon>Gemmataceae</taxon>
        <taxon>Gemmata</taxon>
    </lineage>
</organism>